<dbReference type="SUPFAM" id="SSF52402">
    <property type="entry name" value="Adenine nucleotide alpha hydrolases-like"/>
    <property type="match status" value="1"/>
</dbReference>
<evidence type="ECO:0000313" key="4">
    <source>
        <dbReference type="Proteomes" id="UP000487929"/>
    </source>
</evidence>
<evidence type="ECO:0000313" key="3">
    <source>
        <dbReference type="EMBL" id="NAW35694.1"/>
    </source>
</evidence>
<accession>A0A7X4W7B8</accession>
<dbReference type="EMBL" id="WUTT01000001">
    <property type="protein sequence ID" value="NAW35694.1"/>
    <property type="molecule type" value="Genomic_DNA"/>
</dbReference>
<feature type="domain" description="UspA" evidence="2">
    <location>
        <begin position="1"/>
        <end position="139"/>
    </location>
</feature>
<dbReference type="InterPro" id="IPR006016">
    <property type="entry name" value="UspA"/>
</dbReference>
<dbReference type="Pfam" id="PF00582">
    <property type="entry name" value="Usp"/>
    <property type="match status" value="1"/>
</dbReference>
<evidence type="ECO:0000259" key="2">
    <source>
        <dbReference type="Pfam" id="PF00582"/>
    </source>
</evidence>
<keyword evidence="4" id="KW-1185">Reference proteome</keyword>
<dbReference type="Gene3D" id="3.40.50.620">
    <property type="entry name" value="HUPs"/>
    <property type="match status" value="1"/>
</dbReference>
<proteinExistence type="predicted"/>
<organism evidence="3 4">
    <name type="scientific">Halomonas alimentaria</name>
    <dbReference type="NCBI Taxonomy" id="147248"/>
    <lineage>
        <taxon>Bacteria</taxon>
        <taxon>Pseudomonadati</taxon>
        <taxon>Pseudomonadota</taxon>
        <taxon>Gammaproteobacteria</taxon>
        <taxon>Oceanospirillales</taxon>
        <taxon>Halomonadaceae</taxon>
        <taxon>Halomonas</taxon>
    </lineage>
</organism>
<feature type="region of interest" description="Disordered" evidence="1">
    <location>
        <begin position="144"/>
        <end position="163"/>
    </location>
</feature>
<comment type="caution">
    <text evidence="3">The sequence shown here is derived from an EMBL/GenBank/DDBJ whole genome shotgun (WGS) entry which is preliminary data.</text>
</comment>
<name>A0A7X4W7B8_9GAMM</name>
<sequence>MYQKLLLAIDPEDDGEGKCAIEAAVELLAEDGELHLASAYHPGGGGFFPHVTGEAPEQKEAEVRKTLDLLVRKYLPLDRDASLHVVAGNAGEKLVGLAGQLGTDLLILVSRGGSGRWPLRRATVEYVAVNAPCRVLVLPALEKADAQADTGEPPPQEPPSREP</sequence>
<feature type="compositionally biased region" description="Pro residues" evidence="1">
    <location>
        <begin position="152"/>
        <end position="163"/>
    </location>
</feature>
<evidence type="ECO:0000256" key="1">
    <source>
        <dbReference type="SAM" id="MobiDB-lite"/>
    </source>
</evidence>
<gene>
    <name evidence="3" type="ORF">GRB96_14885</name>
</gene>
<dbReference type="Proteomes" id="UP000487929">
    <property type="component" value="Unassembled WGS sequence"/>
</dbReference>
<dbReference type="CDD" id="cd00293">
    <property type="entry name" value="USP-like"/>
    <property type="match status" value="1"/>
</dbReference>
<dbReference type="OrthoDB" id="6161203at2"/>
<reference evidence="3 4" key="1">
    <citation type="submission" date="2019-12" db="EMBL/GenBank/DDBJ databases">
        <title>Draft genome sequencing of Halomonas alimentaria DSM 15356.</title>
        <authorList>
            <person name="Pandiyan K."/>
            <person name="Kushwaha P."/>
            <person name="Gowdham M."/>
            <person name="Chakdar H."/>
            <person name="Singh A."/>
            <person name="Kumar M."/>
            <person name="Saxena A.K."/>
        </authorList>
    </citation>
    <scope>NUCLEOTIDE SEQUENCE [LARGE SCALE GENOMIC DNA]</scope>
    <source>
        <strain evidence="3 4">DSM 15356</strain>
    </source>
</reference>
<dbReference type="AlphaFoldDB" id="A0A7X4W7B8"/>
<dbReference type="InterPro" id="IPR014729">
    <property type="entry name" value="Rossmann-like_a/b/a_fold"/>
</dbReference>
<protein>
    <submittedName>
        <fullName evidence="3">Universal stress protein</fullName>
    </submittedName>
</protein>
<dbReference type="RefSeq" id="WP_161432848.1">
    <property type="nucleotide sequence ID" value="NZ_WUTT01000001.1"/>
</dbReference>